<evidence type="ECO:0000313" key="12">
    <source>
        <dbReference type="Proteomes" id="UP001321492"/>
    </source>
</evidence>
<keyword evidence="4 10" id="KW-1003">Cell membrane</keyword>
<dbReference type="InterPro" id="IPR006303">
    <property type="entry name" value="FliR"/>
</dbReference>
<keyword evidence="7 10" id="KW-0472">Membrane</keyword>
<reference evidence="11 12" key="1">
    <citation type="submission" date="2023-05" db="EMBL/GenBank/DDBJ databases">
        <title>Chelatococcus sp. nov., a moderately thermophilic bacterium isolated from hot spring microbial mat.</title>
        <authorList>
            <person name="Hu C.-J."/>
            <person name="Li W.-J."/>
        </authorList>
    </citation>
    <scope>NUCLEOTIDE SEQUENCE [LARGE SCALE GENOMIC DNA]</scope>
    <source>
        <strain evidence="11 12">SYSU G07232</strain>
    </source>
</reference>
<evidence type="ECO:0000256" key="3">
    <source>
        <dbReference type="ARBA" id="ARBA00021717"/>
    </source>
</evidence>
<keyword evidence="11" id="KW-0966">Cell projection</keyword>
<dbReference type="RefSeq" id="WP_283740434.1">
    <property type="nucleotide sequence ID" value="NZ_JASJEV010000005.1"/>
</dbReference>
<evidence type="ECO:0000256" key="1">
    <source>
        <dbReference type="ARBA" id="ARBA00002578"/>
    </source>
</evidence>
<comment type="caution">
    <text evidence="11">The sequence shown here is derived from an EMBL/GenBank/DDBJ whole genome shotgun (WGS) entry which is preliminary data.</text>
</comment>
<comment type="subcellular location">
    <subcellularLocation>
        <location evidence="10">Cell membrane</location>
        <topology evidence="10">Multi-pass membrane protein</topology>
    </subcellularLocation>
    <subcellularLocation>
        <location evidence="10">Bacterial flagellum basal body</location>
    </subcellularLocation>
</comment>
<comment type="caution">
    <text evidence="10">Lacks conserved residue(s) required for the propagation of feature annotation.</text>
</comment>
<keyword evidence="11" id="KW-0282">Flagellum</keyword>
<keyword evidence="11" id="KW-0969">Cilium</keyword>
<evidence type="ECO:0000256" key="9">
    <source>
        <dbReference type="NCBIfam" id="TIGR01400"/>
    </source>
</evidence>
<keyword evidence="12" id="KW-1185">Reference proteome</keyword>
<dbReference type="InterPro" id="IPR002010">
    <property type="entry name" value="T3SS_IM_R"/>
</dbReference>
<name>A0ABT7AGH9_9HYPH</name>
<feature type="transmembrane region" description="Helical" evidence="10">
    <location>
        <begin position="6"/>
        <end position="25"/>
    </location>
</feature>
<evidence type="ECO:0000256" key="4">
    <source>
        <dbReference type="ARBA" id="ARBA00022475"/>
    </source>
</evidence>
<evidence type="ECO:0000256" key="6">
    <source>
        <dbReference type="ARBA" id="ARBA00022989"/>
    </source>
</evidence>
<feature type="transmembrane region" description="Helical" evidence="10">
    <location>
        <begin position="59"/>
        <end position="85"/>
    </location>
</feature>
<evidence type="ECO:0000313" key="11">
    <source>
        <dbReference type="EMBL" id="MDJ1158438.1"/>
    </source>
</evidence>
<evidence type="ECO:0000256" key="8">
    <source>
        <dbReference type="ARBA" id="ARBA00023143"/>
    </source>
</evidence>
<comment type="function">
    <text evidence="1 10">Role in flagellar biosynthesis.</text>
</comment>
<dbReference type="EMBL" id="JASJEV010000005">
    <property type="protein sequence ID" value="MDJ1158438.1"/>
    <property type="molecule type" value="Genomic_DNA"/>
</dbReference>
<dbReference type="PANTHER" id="PTHR30065:SF8">
    <property type="entry name" value="FLAGELLAR BIOSYNTHETIC PROTEIN FLIR"/>
    <property type="match status" value="1"/>
</dbReference>
<dbReference type="NCBIfam" id="TIGR01400">
    <property type="entry name" value="fliR"/>
    <property type="match status" value="1"/>
</dbReference>
<evidence type="ECO:0000256" key="10">
    <source>
        <dbReference type="RuleBase" id="RU362071"/>
    </source>
</evidence>
<sequence>MTITPETAASYILVFARVGALVMLLPGLGERMISARSRLALAVLLTLVFHPLASRSLPALAGGIAAPATIAVLIGEIAVGLMLGLAARMVVASLQTAGTIVAQQLGLAFAQQVNPAAGSYDAVLTNFLTLLGITLIFATDLHHVAIAGIQGSYAILPPGGVPASGDAAMLAIKAVGRGFTVAVQIAAPFIVFGLLFNLGLGVLSRLMPQMQVFFLAMPATIIAGMVILLAVLGIMMGVFLEDVRAFLGEMLPG</sequence>
<comment type="similarity">
    <text evidence="2 10">Belongs to the FliR/MopE/SpaR family.</text>
</comment>
<organism evidence="11 12">
    <name type="scientific">Chelatococcus albus</name>
    <dbReference type="NCBI Taxonomy" id="3047466"/>
    <lineage>
        <taxon>Bacteria</taxon>
        <taxon>Pseudomonadati</taxon>
        <taxon>Pseudomonadota</taxon>
        <taxon>Alphaproteobacteria</taxon>
        <taxon>Hyphomicrobiales</taxon>
        <taxon>Chelatococcaceae</taxon>
        <taxon>Chelatococcus</taxon>
    </lineage>
</organism>
<gene>
    <name evidence="11" type="primary">fliR</name>
    <name evidence="11" type="ORF">QNA08_09350</name>
</gene>
<proteinExistence type="inferred from homology"/>
<feature type="transmembrane region" description="Helical" evidence="10">
    <location>
        <begin position="179"/>
        <end position="200"/>
    </location>
</feature>
<dbReference type="Pfam" id="PF01311">
    <property type="entry name" value="Bac_export_1"/>
    <property type="match status" value="1"/>
</dbReference>
<dbReference type="PRINTS" id="PR00953">
    <property type="entry name" value="TYPE3IMRPROT"/>
</dbReference>
<accession>A0ABT7AGH9</accession>
<evidence type="ECO:0000256" key="7">
    <source>
        <dbReference type="ARBA" id="ARBA00023136"/>
    </source>
</evidence>
<dbReference type="PANTHER" id="PTHR30065">
    <property type="entry name" value="FLAGELLAR BIOSYNTHETIC PROTEIN FLIR"/>
    <property type="match status" value="1"/>
</dbReference>
<evidence type="ECO:0000256" key="2">
    <source>
        <dbReference type="ARBA" id="ARBA00009772"/>
    </source>
</evidence>
<keyword evidence="8 10" id="KW-0975">Bacterial flagellum</keyword>
<protein>
    <recommendedName>
        <fullName evidence="3 9">Flagellar biosynthetic protein FliR</fullName>
    </recommendedName>
</protein>
<keyword evidence="5 10" id="KW-0812">Transmembrane</keyword>
<keyword evidence="6 10" id="KW-1133">Transmembrane helix</keyword>
<feature type="transmembrane region" description="Helical" evidence="10">
    <location>
        <begin position="212"/>
        <end position="240"/>
    </location>
</feature>
<evidence type="ECO:0000256" key="5">
    <source>
        <dbReference type="ARBA" id="ARBA00022692"/>
    </source>
</evidence>
<dbReference type="Proteomes" id="UP001321492">
    <property type="component" value="Unassembled WGS sequence"/>
</dbReference>